<comment type="caution">
    <text evidence="2">The sequence shown here is derived from an EMBL/GenBank/DDBJ whole genome shotgun (WGS) entry which is preliminary data.</text>
</comment>
<evidence type="ECO:0000259" key="1">
    <source>
        <dbReference type="Pfam" id="PF03372"/>
    </source>
</evidence>
<sequence>MDNLTSWNVRGLNWPNKQAEVKLFLQSNKVGLVGLLETKVKVKNIEKVAASIFHGWNWVHNFSLNATGRIWVAWHPRAFDLEVLHLSEQFIHCRVIQLSTQRKFTVAFVYGFNQEHLRGQLWSDLFSISQNMTDAWCILGDFNTILYKEDRFEGDAITDHDIRELQNCINQCELHEMPNSGAYYSWTNKSIWSRIDRLFINGYWHSQFNYTHAKYMASGFSYHSPLLVHFPSSFKPQNNFPVLRYVSIIESTLPKTPSPNKIEQLWNFLTQLKPLLRRLNRDSNGDPVENFEQVDEMMVKFYRSLLGTHINHRTPLRKEVLEAGPMLSLEQQVGLCRPFTDQEIKSAPFFIPNNKSPSPDGYNSGFFKPTWTDRPHGLQGYKGILQNRSTSRTDYQLNSDPAGFNLRGTSRVSSVIGMKKVLNMFSLTALMPNQSGK</sequence>
<dbReference type="PANTHER" id="PTHR33710:SF71">
    <property type="entry name" value="ENDONUCLEASE_EXONUCLEASE_PHOSPHATASE DOMAIN-CONTAINING PROTEIN"/>
    <property type="match status" value="1"/>
</dbReference>
<proteinExistence type="predicted"/>
<accession>A0A9Q1GIV3</accession>
<dbReference type="Pfam" id="PF03372">
    <property type="entry name" value="Exo_endo_phos"/>
    <property type="match status" value="1"/>
</dbReference>
<evidence type="ECO:0000313" key="2">
    <source>
        <dbReference type="EMBL" id="KAJ8419453.1"/>
    </source>
</evidence>
<keyword evidence="3" id="KW-1185">Reference proteome</keyword>
<dbReference type="InterPro" id="IPR036691">
    <property type="entry name" value="Endo/exonu/phosph_ase_sf"/>
</dbReference>
<reference evidence="2" key="1">
    <citation type="submission" date="2022-04" db="EMBL/GenBank/DDBJ databases">
        <title>Carnegiea gigantea Genome sequencing and assembly v2.</title>
        <authorList>
            <person name="Copetti D."/>
            <person name="Sanderson M.J."/>
            <person name="Burquez A."/>
            <person name="Wojciechowski M.F."/>
        </authorList>
    </citation>
    <scope>NUCLEOTIDE SEQUENCE</scope>
    <source>
        <strain evidence="2">SGP5-SGP5p</strain>
        <tissue evidence="2">Aerial part</tissue>
    </source>
</reference>
<protein>
    <recommendedName>
        <fullName evidence="1">Endonuclease/exonuclease/phosphatase domain-containing protein</fullName>
    </recommendedName>
</protein>
<dbReference type="PANTHER" id="PTHR33710">
    <property type="entry name" value="BNAC02G09200D PROTEIN"/>
    <property type="match status" value="1"/>
</dbReference>
<dbReference type="SUPFAM" id="SSF56219">
    <property type="entry name" value="DNase I-like"/>
    <property type="match status" value="1"/>
</dbReference>
<dbReference type="Gene3D" id="3.60.10.10">
    <property type="entry name" value="Endonuclease/exonuclease/phosphatase"/>
    <property type="match status" value="1"/>
</dbReference>
<dbReference type="EMBL" id="JAKOGI010005125">
    <property type="protein sequence ID" value="KAJ8419453.1"/>
    <property type="molecule type" value="Genomic_DNA"/>
</dbReference>
<dbReference type="AlphaFoldDB" id="A0A9Q1GIV3"/>
<evidence type="ECO:0000313" key="3">
    <source>
        <dbReference type="Proteomes" id="UP001153076"/>
    </source>
</evidence>
<organism evidence="2 3">
    <name type="scientific">Carnegiea gigantea</name>
    <dbReference type="NCBI Taxonomy" id="171969"/>
    <lineage>
        <taxon>Eukaryota</taxon>
        <taxon>Viridiplantae</taxon>
        <taxon>Streptophyta</taxon>
        <taxon>Embryophyta</taxon>
        <taxon>Tracheophyta</taxon>
        <taxon>Spermatophyta</taxon>
        <taxon>Magnoliopsida</taxon>
        <taxon>eudicotyledons</taxon>
        <taxon>Gunneridae</taxon>
        <taxon>Pentapetalae</taxon>
        <taxon>Caryophyllales</taxon>
        <taxon>Cactineae</taxon>
        <taxon>Cactaceae</taxon>
        <taxon>Cactoideae</taxon>
        <taxon>Echinocereeae</taxon>
        <taxon>Carnegiea</taxon>
    </lineage>
</organism>
<gene>
    <name evidence="2" type="ORF">Cgig2_030899</name>
</gene>
<dbReference type="Proteomes" id="UP001153076">
    <property type="component" value="Unassembled WGS sequence"/>
</dbReference>
<dbReference type="InterPro" id="IPR005135">
    <property type="entry name" value="Endo/exonuclease/phosphatase"/>
</dbReference>
<dbReference type="GO" id="GO:0003824">
    <property type="term" value="F:catalytic activity"/>
    <property type="evidence" value="ECO:0007669"/>
    <property type="project" value="InterPro"/>
</dbReference>
<dbReference type="OrthoDB" id="1748011at2759"/>
<name>A0A9Q1GIV3_9CARY</name>
<feature type="domain" description="Endonuclease/exonuclease/phosphatase" evidence="1">
    <location>
        <begin position="6"/>
        <end position="213"/>
    </location>
</feature>